<dbReference type="Proteomes" id="UP001501153">
    <property type="component" value="Unassembled WGS sequence"/>
</dbReference>
<evidence type="ECO:0000259" key="1">
    <source>
        <dbReference type="PROSITE" id="PS51186"/>
    </source>
</evidence>
<reference evidence="3" key="1">
    <citation type="journal article" date="2019" name="Int. J. Syst. Evol. Microbiol.">
        <title>The Global Catalogue of Microorganisms (GCM) 10K type strain sequencing project: providing services to taxonomists for standard genome sequencing and annotation.</title>
        <authorList>
            <consortium name="The Broad Institute Genomics Platform"/>
            <consortium name="The Broad Institute Genome Sequencing Center for Infectious Disease"/>
            <person name="Wu L."/>
            <person name="Ma J."/>
        </authorList>
    </citation>
    <scope>NUCLEOTIDE SEQUENCE [LARGE SCALE GENOMIC DNA]</scope>
    <source>
        <strain evidence="3">JCM 17923</strain>
    </source>
</reference>
<dbReference type="InterPro" id="IPR016181">
    <property type="entry name" value="Acyl_CoA_acyltransferase"/>
</dbReference>
<gene>
    <name evidence="2" type="ORF">GCM10023185_01980</name>
</gene>
<evidence type="ECO:0000313" key="2">
    <source>
        <dbReference type="EMBL" id="GAA4347133.1"/>
    </source>
</evidence>
<dbReference type="InterPro" id="IPR000182">
    <property type="entry name" value="GNAT_dom"/>
</dbReference>
<sequence length="174" mass="20014">MTISPTPRLYFRELREADAPGMFELDANPAVHRYLGSQPLTEVSQSLAMIQDIQAQYRQFGIGRWGVFLRATDEFIGWAGLKFIAGPLNGRTNVYDLGYRFIERFWGQGYGYEAAQAWLNHGFEQMKLPLISAYVDEQNQASRRIMEKLGMQLGNSFEDEGDICVWYERSNPQL</sequence>
<dbReference type="SUPFAM" id="SSF55729">
    <property type="entry name" value="Acyl-CoA N-acyltransferases (Nat)"/>
    <property type="match status" value="1"/>
</dbReference>
<feature type="domain" description="N-acetyltransferase" evidence="1">
    <location>
        <begin position="9"/>
        <end position="172"/>
    </location>
</feature>
<organism evidence="2 3">
    <name type="scientific">Hymenobacter saemangeumensis</name>
    <dbReference type="NCBI Taxonomy" id="1084522"/>
    <lineage>
        <taxon>Bacteria</taxon>
        <taxon>Pseudomonadati</taxon>
        <taxon>Bacteroidota</taxon>
        <taxon>Cytophagia</taxon>
        <taxon>Cytophagales</taxon>
        <taxon>Hymenobacteraceae</taxon>
        <taxon>Hymenobacter</taxon>
    </lineage>
</organism>
<dbReference type="Pfam" id="PF13302">
    <property type="entry name" value="Acetyltransf_3"/>
    <property type="match status" value="1"/>
</dbReference>
<comment type="caution">
    <text evidence="2">The sequence shown here is derived from an EMBL/GenBank/DDBJ whole genome shotgun (WGS) entry which is preliminary data.</text>
</comment>
<evidence type="ECO:0000313" key="3">
    <source>
        <dbReference type="Proteomes" id="UP001501153"/>
    </source>
</evidence>
<dbReference type="PANTHER" id="PTHR43792:SF16">
    <property type="entry name" value="N-ACETYLTRANSFERASE DOMAIN-CONTAINING PROTEIN"/>
    <property type="match status" value="1"/>
</dbReference>
<dbReference type="EMBL" id="BAABGZ010000006">
    <property type="protein sequence ID" value="GAA4347133.1"/>
    <property type="molecule type" value="Genomic_DNA"/>
</dbReference>
<accession>A0ABP8HY28</accession>
<name>A0ABP8HY28_9BACT</name>
<dbReference type="PANTHER" id="PTHR43792">
    <property type="entry name" value="GNAT FAMILY, PUTATIVE (AFU_ORTHOLOGUE AFUA_3G00765)-RELATED-RELATED"/>
    <property type="match status" value="1"/>
</dbReference>
<dbReference type="Gene3D" id="3.40.630.30">
    <property type="match status" value="1"/>
</dbReference>
<dbReference type="InterPro" id="IPR051531">
    <property type="entry name" value="N-acetyltransferase"/>
</dbReference>
<proteinExistence type="predicted"/>
<protein>
    <submittedName>
        <fullName evidence="2">GNAT family N-acetyltransferase</fullName>
    </submittedName>
</protein>
<keyword evidence="3" id="KW-1185">Reference proteome</keyword>
<dbReference type="RefSeq" id="WP_345232969.1">
    <property type="nucleotide sequence ID" value="NZ_BAABGZ010000006.1"/>
</dbReference>
<dbReference type="PROSITE" id="PS51186">
    <property type="entry name" value="GNAT"/>
    <property type="match status" value="1"/>
</dbReference>